<keyword evidence="2" id="KW-0378">Hydrolase</keyword>
<name>A0A239LA19_EKHLU</name>
<dbReference type="InterPro" id="IPR050570">
    <property type="entry name" value="Cell_wall_metabolism_enzyme"/>
</dbReference>
<evidence type="ECO:0000313" key="2">
    <source>
        <dbReference type="EMBL" id="SNT27125.1"/>
    </source>
</evidence>
<dbReference type="RefSeq" id="WP_089357763.1">
    <property type="nucleotide sequence ID" value="NZ_FZPD01000005.1"/>
</dbReference>
<reference evidence="2 3" key="1">
    <citation type="submission" date="2017-06" db="EMBL/GenBank/DDBJ databases">
        <authorList>
            <person name="Kim H.J."/>
            <person name="Triplett B.A."/>
        </authorList>
    </citation>
    <scope>NUCLEOTIDE SEQUENCE [LARGE SCALE GENOMIC DNA]</scope>
    <source>
        <strain evidence="2 3">DSM 19307</strain>
    </source>
</reference>
<dbReference type="PANTHER" id="PTHR21666:SF268">
    <property type="entry name" value="PEPTIDASE M23 DOMAIN-CONTAINING PROTEIN"/>
    <property type="match status" value="1"/>
</dbReference>
<accession>A0A239LA19</accession>
<dbReference type="OrthoDB" id="9810477at2"/>
<dbReference type="PROSITE" id="PS51257">
    <property type="entry name" value="PROKAR_LIPOPROTEIN"/>
    <property type="match status" value="1"/>
</dbReference>
<dbReference type="Pfam" id="PF01551">
    <property type="entry name" value="Peptidase_M23"/>
    <property type="match status" value="1"/>
</dbReference>
<dbReference type="GO" id="GO:0004222">
    <property type="term" value="F:metalloendopeptidase activity"/>
    <property type="evidence" value="ECO:0007669"/>
    <property type="project" value="TreeGrafter"/>
</dbReference>
<proteinExistence type="predicted"/>
<dbReference type="InterPro" id="IPR016047">
    <property type="entry name" value="M23ase_b-sheet_dom"/>
</dbReference>
<dbReference type="SUPFAM" id="SSF51261">
    <property type="entry name" value="Duplicated hybrid motif"/>
    <property type="match status" value="1"/>
</dbReference>
<dbReference type="Gene3D" id="2.70.70.10">
    <property type="entry name" value="Glucose Permease (Domain IIA)"/>
    <property type="match status" value="1"/>
</dbReference>
<dbReference type="PANTHER" id="PTHR21666">
    <property type="entry name" value="PEPTIDASE-RELATED"/>
    <property type="match status" value="1"/>
</dbReference>
<feature type="domain" description="M23ase beta-sheet core" evidence="1">
    <location>
        <begin position="199"/>
        <end position="293"/>
    </location>
</feature>
<evidence type="ECO:0000313" key="3">
    <source>
        <dbReference type="Proteomes" id="UP000198393"/>
    </source>
</evidence>
<dbReference type="InterPro" id="IPR011055">
    <property type="entry name" value="Dup_hybrid_motif"/>
</dbReference>
<gene>
    <name evidence="2" type="ORF">SAMN05421640_3080</name>
</gene>
<keyword evidence="3" id="KW-1185">Reference proteome</keyword>
<dbReference type="EMBL" id="FZPD01000005">
    <property type="protein sequence ID" value="SNT27125.1"/>
    <property type="molecule type" value="Genomic_DNA"/>
</dbReference>
<dbReference type="Proteomes" id="UP000198393">
    <property type="component" value="Unassembled WGS sequence"/>
</dbReference>
<dbReference type="AlphaFoldDB" id="A0A239LA19"/>
<protein>
    <submittedName>
        <fullName evidence="2">Murein DD-endopeptidase MepM and murein hydrolase activator NlpD, contain LysM domain</fullName>
    </submittedName>
</protein>
<sequence>MNVKLIATTICILLLQGCKEEKVPERFYPRNDHHAYWYSLKQANLLETALVKDWLEAAEKPFAQQIEVKLPYQESFTLSEIKPEALGYRFDVKRGQKVLVDIQLFSPDTTRVFVDLFRVENDSLSEYLQVASADSTLQLGFEPRKNASYILRLQPELLRGGQFTITIENVPTLAFPVAGKDYRAIQSFFGDPRDGGRRDHHGVDIFAKRHTPIIAPVKAEVRFVGVRGLGGKVVWLYDRERGNNLYFAHLQDQKVNKYQMVNPGDTIGTVGNTGNARYTPPHLHFGIYRNGPMDPYSFIVEEYPRPPKLIPDTMLLGKLFAVNKAMYLKSAMSNQSLNLDTLDTGSFIAVNAVNHEYVRVATENGIVGFLDKSEVYSFLP</sequence>
<evidence type="ECO:0000259" key="1">
    <source>
        <dbReference type="Pfam" id="PF01551"/>
    </source>
</evidence>
<dbReference type="CDD" id="cd12797">
    <property type="entry name" value="M23_peptidase"/>
    <property type="match status" value="1"/>
</dbReference>
<organism evidence="2 3">
    <name type="scientific">Ekhidna lutea</name>
    <dbReference type="NCBI Taxonomy" id="447679"/>
    <lineage>
        <taxon>Bacteria</taxon>
        <taxon>Pseudomonadati</taxon>
        <taxon>Bacteroidota</taxon>
        <taxon>Cytophagia</taxon>
        <taxon>Cytophagales</taxon>
        <taxon>Reichenbachiellaceae</taxon>
        <taxon>Ekhidna</taxon>
    </lineage>
</organism>